<evidence type="ECO:0000313" key="3">
    <source>
        <dbReference type="Proteomes" id="UP000095552"/>
    </source>
</evidence>
<dbReference type="Pfam" id="PF13460">
    <property type="entry name" value="NAD_binding_10"/>
    <property type="match status" value="1"/>
</dbReference>
<comment type="caution">
    <text evidence="2">The sequence shown here is derived from an EMBL/GenBank/DDBJ whole genome shotgun (WGS) entry which is preliminary data.</text>
</comment>
<dbReference type="Gene3D" id="3.40.50.720">
    <property type="entry name" value="NAD(P)-binding Rossmann-like Domain"/>
    <property type="match status" value="1"/>
</dbReference>
<dbReference type="AlphaFoldDB" id="A0A1E5T0F1"/>
<dbReference type="SUPFAM" id="SSF51735">
    <property type="entry name" value="NAD(P)-binding Rossmann-fold domains"/>
    <property type="match status" value="1"/>
</dbReference>
<organism evidence="2 3">
    <name type="scientific">Roseivirga misakiensis</name>
    <dbReference type="NCBI Taxonomy" id="1563681"/>
    <lineage>
        <taxon>Bacteria</taxon>
        <taxon>Pseudomonadati</taxon>
        <taxon>Bacteroidota</taxon>
        <taxon>Cytophagia</taxon>
        <taxon>Cytophagales</taxon>
        <taxon>Roseivirgaceae</taxon>
        <taxon>Roseivirga</taxon>
    </lineage>
</organism>
<protein>
    <recommendedName>
        <fullName evidence="1">NAD(P)-binding domain-containing protein</fullName>
    </recommendedName>
</protein>
<dbReference type="InterPro" id="IPR016040">
    <property type="entry name" value="NAD(P)-bd_dom"/>
</dbReference>
<reference evidence="2 3" key="1">
    <citation type="submission" date="2016-08" db="EMBL/GenBank/DDBJ databases">
        <title>Draft genome of Fabibacter sp. strain SK-8.</title>
        <authorList>
            <person name="Wong S.-K."/>
            <person name="Hamasaki K."/>
            <person name="Yoshizawa S."/>
        </authorList>
    </citation>
    <scope>NUCLEOTIDE SEQUENCE [LARGE SCALE GENOMIC DNA]</scope>
    <source>
        <strain evidence="2 3">SK-8</strain>
    </source>
</reference>
<proteinExistence type="predicted"/>
<dbReference type="EMBL" id="MDGQ01000005">
    <property type="protein sequence ID" value="OEK04836.1"/>
    <property type="molecule type" value="Genomic_DNA"/>
</dbReference>
<accession>A0A1E5T0F1</accession>
<evidence type="ECO:0000313" key="2">
    <source>
        <dbReference type="EMBL" id="OEK04836.1"/>
    </source>
</evidence>
<dbReference type="PANTHER" id="PTHR43355:SF2">
    <property type="entry name" value="FLAVIN REDUCTASE (NADPH)"/>
    <property type="match status" value="1"/>
</dbReference>
<feature type="domain" description="NAD(P)-binding" evidence="1">
    <location>
        <begin position="7"/>
        <end position="204"/>
    </location>
</feature>
<dbReference type="InterPro" id="IPR051606">
    <property type="entry name" value="Polyketide_Oxido-like"/>
</dbReference>
<keyword evidence="3" id="KW-1185">Reference proteome</keyword>
<evidence type="ECO:0000259" key="1">
    <source>
        <dbReference type="Pfam" id="PF13460"/>
    </source>
</evidence>
<name>A0A1E5T0F1_9BACT</name>
<dbReference type="Proteomes" id="UP000095552">
    <property type="component" value="Unassembled WGS sequence"/>
</dbReference>
<dbReference type="PANTHER" id="PTHR43355">
    <property type="entry name" value="FLAVIN REDUCTASE (NADPH)"/>
    <property type="match status" value="1"/>
</dbReference>
<dbReference type="OrthoDB" id="9790734at2"/>
<dbReference type="RefSeq" id="WP_069836341.1">
    <property type="nucleotide sequence ID" value="NZ_MDGQ01000005.1"/>
</dbReference>
<dbReference type="STRING" id="1563681.BFP71_15460"/>
<dbReference type="GO" id="GO:0004074">
    <property type="term" value="F:biliverdin reductase [NAD(P)H] activity"/>
    <property type="evidence" value="ECO:0007669"/>
    <property type="project" value="TreeGrafter"/>
</dbReference>
<dbReference type="GO" id="GO:0042602">
    <property type="term" value="F:riboflavin reductase (NADPH) activity"/>
    <property type="evidence" value="ECO:0007669"/>
    <property type="project" value="TreeGrafter"/>
</dbReference>
<dbReference type="InterPro" id="IPR036291">
    <property type="entry name" value="NAD(P)-bd_dom_sf"/>
</dbReference>
<gene>
    <name evidence="2" type="ORF">BFP71_15460</name>
</gene>
<sequence>MKLLLLGATGRTGKHILTEALAKNYQVTCLSRNAHRLPHHVGLTIIEGDPLDEEVLTEAISGCDAIINALNISRTSDFPWAKLRTPKNYLSDVMRQLAPIAGANSVDRLVVCSAWGVAETSDDIPGWFKWFIDHSNIGVAYSDHEKQERIITDSKLKWTIVRPVGLTNGKKQESAKVSVNNQPKPSILISRKTVAKFMVDALANDALIGQKVVISKA</sequence>